<keyword evidence="2" id="KW-1185">Reference proteome</keyword>
<proteinExistence type="predicted"/>
<dbReference type="EMBL" id="LR215036">
    <property type="protein sequence ID" value="VEU74811.1"/>
    <property type="molecule type" value="Genomic_DNA"/>
</dbReference>
<sequence length="315" mass="37743">MLFVEKDLWICIVLKHLFSDFKHKEHLVFKGGTSLSKGYNLIERFSEDIDLSLSWKALNYTKEYVYQSRSNTKQEKFIKELNDNIVILLKNEIIPFLEQKLSPILKDKEFKFYIDEKDEFNILFDYPKEYPVDSSILGIIRLEIGKISEPIPAYQKTIRTYVSEFYSEEFDDEISVKIVDPLRTFYEKATILHREANRTNGNYPTKRYSRHYYDIYKMLESNIGKRSFLELKLLFDVVEFKKKFYRRNYAKYDEIYQGKLKLIPPGKALEIFSNDYKEMRTMIYGKAVSFDKIISVLQKYENEINEQIKSFNNKN</sequence>
<dbReference type="KEGG" id="mcit:NCTC10181_00673"/>
<keyword evidence="1" id="KW-0808">Transferase</keyword>
<dbReference type="Pfam" id="PF08843">
    <property type="entry name" value="AbiEii"/>
    <property type="match status" value="1"/>
</dbReference>
<dbReference type="RefSeq" id="WP_197723786.1">
    <property type="nucleotide sequence ID" value="NZ_LR215036.1"/>
</dbReference>
<dbReference type="Gene3D" id="3.10.450.620">
    <property type="entry name" value="JHP933, nucleotidyltransferase-like core domain"/>
    <property type="match status" value="1"/>
</dbReference>
<gene>
    <name evidence="1" type="ORF">NCTC10181_00673</name>
</gene>
<dbReference type="InterPro" id="IPR014942">
    <property type="entry name" value="AbiEii"/>
</dbReference>
<protein>
    <submittedName>
        <fullName evidence="1">Nucleotidyl transferase of uncharacterized function (DUF1814)</fullName>
    </submittedName>
</protein>
<accession>A0A449B2L3</accession>
<name>A0A449B2L3_9BACT</name>
<evidence type="ECO:0000313" key="2">
    <source>
        <dbReference type="Proteomes" id="UP000290985"/>
    </source>
</evidence>
<dbReference type="AlphaFoldDB" id="A0A449B2L3"/>
<evidence type="ECO:0000313" key="1">
    <source>
        <dbReference type="EMBL" id="VEU74811.1"/>
    </source>
</evidence>
<dbReference type="Proteomes" id="UP000290985">
    <property type="component" value="Chromosome"/>
</dbReference>
<reference evidence="1 2" key="1">
    <citation type="submission" date="2019-01" db="EMBL/GenBank/DDBJ databases">
        <authorList>
            <consortium name="Pathogen Informatics"/>
        </authorList>
    </citation>
    <scope>NUCLEOTIDE SEQUENCE [LARGE SCALE GENOMIC DNA]</scope>
    <source>
        <strain evidence="1 2">NCTC10181</strain>
    </source>
</reference>
<dbReference type="GO" id="GO:0016740">
    <property type="term" value="F:transferase activity"/>
    <property type="evidence" value="ECO:0007669"/>
    <property type="project" value="UniProtKB-KW"/>
</dbReference>
<organism evidence="1 2">
    <name type="scientific">Mycoplasmopsis citelli</name>
    <dbReference type="NCBI Taxonomy" id="171281"/>
    <lineage>
        <taxon>Bacteria</taxon>
        <taxon>Bacillati</taxon>
        <taxon>Mycoplasmatota</taxon>
        <taxon>Mycoplasmoidales</taxon>
        <taxon>Metamycoplasmataceae</taxon>
        <taxon>Mycoplasmopsis</taxon>
    </lineage>
</organism>